<dbReference type="PANTHER" id="PTHR14241">
    <property type="entry name" value="INTERFERON-INDUCED PROTEIN 44"/>
    <property type="match status" value="1"/>
</dbReference>
<dbReference type="PROSITE" id="PS51886">
    <property type="entry name" value="TLDC"/>
    <property type="match status" value="1"/>
</dbReference>
<comment type="similarity">
    <text evidence="1">Belongs to the IFI44 family.</text>
</comment>
<dbReference type="PANTHER" id="PTHR14241:SF19">
    <property type="entry name" value="INTERFERON-INDUCED PROTEIN 44-LIKE ISOFORM X1-RELATED"/>
    <property type="match status" value="1"/>
</dbReference>
<dbReference type="Proteomes" id="UP000829720">
    <property type="component" value="Unassembled WGS sequence"/>
</dbReference>
<evidence type="ECO:0000313" key="4">
    <source>
        <dbReference type="Proteomes" id="UP000829720"/>
    </source>
</evidence>
<protein>
    <recommendedName>
        <fullName evidence="2">TLDc domain-containing protein</fullName>
    </recommendedName>
</protein>
<dbReference type="InterPro" id="IPR006571">
    <property type="entry name" value="TLDc_dom"/>
</dbReference>
<organism evidence="3 4">
    <name type="scientific">Albula goreensis</name>
    <dbReference type="NCBI Taxonomy" id="1534307"/>
    <lineage>
        <taxon>Eukaryota</taxon>
        <taxon>Metazoa</taxon>
        <taxon>Chordata</taxon>
        <taxon>Craniata</taxon>
        <taxon>Vertebrata</taxon>
        <taxon>Euteleostomi</taxon>
        <taxon>Actinopterygii</taxon>
        <taxon>Neopterygii</taxon>
        <taxon>Teleostei</taxon>
        <taxon>Albuliformes</taxon>
        <taxon>Albulidae</taxon>
        <taxon>Albula</taxon>
    </lineage>
</organism>
<accession>A0A8T3CE29</accession>
<gene>
    <name evidence="3" type="ORF">AGOR_G00242490</name>
</gene>
<dbReference type="OrthoDB" id="25620at2759"/>
<dbReference type="InterPro" id="IPR027417">
    <property type="entry name" value="P-loop_NTPase"/>
</dbReference>
<comment type="caution">
    <text evidence="3">The sequence shown here is derived from an EMBL/GenBank/DDBJ whole genome shotgun (WGS) entry which is preliminary data.</text>
</comment>
<dbReference type="AlphaFoldDB" id="A0A8T3CE29"/>
<dbReference type="CDD" id="cd00882">
    <property type="entry name" value="Ras_like_GTPase"/>
    <property type="match status" value="1"/>
</dbReference>
<reference evidence="3" key="1">
    <citation type="submission" date="2021-01" db="EMBL/GenBank/DDBJ databases">
        <authorList>
            <person name="Zahm M."/>
            <person name="Roques C."/>
            <person name="Cabau C."/>
            <person name="Klopp C."/>
            <person name="Donnadieu C."/>
            <person name="Jouanno E."/>
            <person name="Lampietro C."/>
            <person name="Louis A."/>
            <person name="Herpin A."/>
            <person name="Echchiki A."/>
            <person name="Berthelot C."/>
            <person name="Parey E."/>
            <person name="Roest-Crollius H."/>
            <person name="Braasch I."/>
            <person name="Postlethwait J."/>
            <person name="Bobe J."/>
            <person name="Montfort J."/>
            <person name="Bouchez O."/>
            <person name="Begum T."/>
            <person name="Mejri S."/>
            <person name="Adams A."/>
            <person name="Chen W.-J."/>
            <person name="Guiguen Y."/>
        </authorList>
    </citation>
    <scope>NUCLEOTIDE SEQUENCE</scope>
    <source>
        <tissue evidence="3">Blood</tissue>
    </source>
</reference>
<proteinExistence type="inferred from homology"/>
<dbReference type="SMART" id="SM00584">
    <property type="entry name" value="TLDc"/>
    <property type="match status" value="1"/>
</dbReference>
<dbReference type="Gene3D" id="3.40.50.300">
    <property type="entry name" value="P-loop containing nucleotide triphosphate hydrolases"/>
    <property type="match status" value="1"/>
</dbReference>
<evidence type="ECO:0000259" key="2">
    <source>
        <dbReference type="PROSITE" id="PS51886"/>
    </source>
</evidence>
<evidence type="ECO:0000313" key="3">
    <source>
        <dbReference type="EMBL" id="KAI1883173.1"/>
    </source>
</evidence>
<feature type="domain" description="TLDc" evidence="2">
    <location>
        <begin position="29"/>
        <end position="189"/>
    </location>
</feature>
<dbReference type="Pfam" id="PF07534">
    <property type="entry name" value="TLD"/>
    <property type="match status" value="1"/>
</dbReference>
<dbReference type="EMBL" id="JAERUA010000024">
    <property type="protein sequence ID" value="KAI1883173.1"/>
    <property type="molecule type" value="Genomic_DNA"/>
</dbReference>
<name>A0A8T3CE29_9TELE</name>
<dbReference type="GO" id="GO:0006955">
    <property type="term" value="P:immune response"/>
    <property type="evidence" value="ECO:0007669"/>
    <property type="project" value="TreeGrafter"/>
</dbReference>
<sequence length="498" mass="55389">MNFQIHLFTVASATTLENIAENSILPAMSAVRSNLTSAQERQLCSLFGHVKLSLLFKGSVHGFNAGAFHAKCDIQGPTVVVAYNKSGFIFGGYVSKDYNQANQHIADDRAFLYSFKSDDSKQTPHRFTPRNTAQAFTNGTVGPNFGGLVFLHGNTTTVASSPGNFYNFEVNEMHGGDLVTTECEVYRVEDLGGLLEKPRRSIMWESEKRKQMMEFVKNYKPIMNQVRQARVLLIGPIGAGKSSFFNSINSVFRGHVTSQAIAGSAGTSLTTQFRTYQVKAGRDGKPLPIVMCDTMGLEEASGAGLDLEDITSILRGHVMDRYQFNPTGPLQPDSPGYRKNPTLGDMIHCVVYVLDTCKVKLMSPNLLEKLAAIRRKVNLIGVPQLVLMTKVDEACQLVQQDLKEVYRSQYIERKLEEVSLHLGIPRSYIVPIKNYCQELELDPTQTSCCCPPSSKCCDSPTTTSMTFARGRTRRRSNARPILRSVIYFNSHIFQMVQC</sequence>
<keyword evidence="4" id="KW-1185">Reference proteome</keyword>
<evidence type="ECO:0000256" key="1">
    <source>
        <dbReference type="ARBA" id="ARBA00009243"/>
    </source>
</evidence>
<dbReference type="SUPFAM" id="SSF52540">
    <property type="entry name" value="P-loop containing nucleoside triphosphate hydrolases"/>
    <property type="match status" value="1"/>
</dbReference>